<keyword evidence="3" id="KW-1185">Reference proteome</keyword>
<dbReference type="InterPro" id="IPR038737">
    <property type="entry name" value="SF3b_su1-like"/>
</dbReference>
<dbReference type="AlphaFoldDB" id="A0A9N9UGG3"/>
<dbReference type="Proteomes" id="UP000754883">
    <property type="component" value="Unassembled WGS sequence"/>
</dbReference>
<dbReference type="EMBL" id="CABFNO020001443">
    <property type="protein sequence ID" value="CAG9987979.1"/>
    <property type="molecule type" value="Genomic_DNA"/>
</dbReference>
<gene>
    <name evidence="2" type="ORF">CBYS24578_00010622</name>
</gene>
<dbReference type="GO" id="GO:0000245">
    <property type="term" value="P:spliceosomal complex assembly"/>
    <property type="evidence" value="ECO:0007669"/>
    <property type="project" value="InterPro"/>
</dbReference>
<sequence>MAAGHVEVKIAKQIPVFMDCDNLLHFKGLVDCISQNLNDDQTKVRTVTSLAIAALTEASNRHINMDIVISHDRNGTRATMSCFWAHVKFRGDAHAGLWGGRYPRRRHQPPAGLPEASALQLQRRECGEEDHTENGSSFRSKPRSATISTASSRRPQTSALAKPVNNDQANPYMHYNTVPGGKVTSYNAAVGVGRGRRRR</sequence>
<feature type="region of interest" description="Disordered" evidence="1">
    <location>
        <begin position="123"/>
        <end position="185"/>
    </location>
</feature>
<proteinExistence type="predicted"/>
<reference evidence="2" key="1">
    <citation type="submission" date="2021-10" db="EMBL/GenBank/DDBJ databases">
        <authorList>
            <person name="Piombo E."/>
        </authorList>
    </citation>
    <scope>NUCLEOTIDE SEQUENCE</scope>
</reference>
<organism evidence="2 3">
    <name type="scientific">Clonostachys byssicola</name>
    <dbReference type="NCBI Taxonomy" id="160290"/>
    <lineage>
        <taxon>Eukaryota</taxon>
        <taxon>Fungi</taxon>
        <taxon>Dikarya</taxon>
        <taxon>Ascomycota</taxon>
        <taxon>Pezizomycotina</taxon>
        <taxon>Sordariomycetes</taxon>
        <taxon>Hypocreomycetidae</taxon>
        <taxon>Hypocreales</taxon>
        <taxon>Bionectriaceae</taxon>
        <taxon>Clonostachys</taxon>
    </lineage>
</organism>
<protein>
    <submittedName>
        <fullName evidence="2">Uncharacterized protein</fullName>
    </submittedName>
</protein>
<evidence type="ECO:0000256" key="1">
    <source>
        <dbReference type="SAM" id="MobiDB-lite"/>
    </source>
</evidence>
<name>A0A9N9UGG3_9HYPO</name>
<feature type="compositionally biased region" description="Polar residues" evidence="1">
    <location>
        <begin position="155"/>
        <end position="169"/>
    </location>
</feature>
<accession>A0A9N9UGG3</accession>
<evidence type="ECO:0000313" key="2">
    <source>
        <dbReference type="EMBL" id="CAG9987979.1"/>
    </source>
</evidence>
<evidence type="ECO:0000313" key="3">
    <source>
        <dbReference type="Proteomes" id="UP000754883"/>
    </source>
</evidence>
<dbReference type="GO" id="GO:0003729">
    <property type="term" value="F:mRNA binding"/>
    <property type="evidence" value="ECO:0007669"/>
    <property type="project" value="InterPro"/>
</dbReference>
<feature type="compositionally biased region" description="Low complexity" evidence="1">
    <location>
        <begin position="143"/>
        <end position="154"/>
    </location>
</feature>
<dbReference type="PANTHER" id="PTHR12097">
    <property type="entry name" value="SPLICING FACTOR 3B, SUBUNIT 1-RELATED"/>
    <property type="match status" value="1"/>
</dbReference>
<comment type="caution">
    <text evidence="2">The sequence shown here is derived from an EMBL/GenBank/DDBJ whole genome shotgun (WGS) entry which is preliminary data.</text>
</comment>